<sequence length="256" mass="28267">MASAKRFSPGAYAGDVLEAIKGDGAVIIEGAATVQTVDRALSELGTISDSRVYGLAGKSSTFTTEMLMNPLYIELTKRLLTDTCVIYYEKERTVSTAEPQVSMTTAVAAQPGLPGWGLRRQDECHHTKHPAKRETDFGIVWNDIRDPTDEDETLVELRKGDALLCLGSVYYGVTSNKSSIPSVLLSAFSTPGWCRQEENQYLAVPLDVLETFPERIQKFLGYYVSRPYGGAVEHMEPLDFLKAKGDWSKYVPVDLV</sequence>
<accession>A0AAD9YF58</accession>
<gene>
    <name evidence="1" type="ORF">CKAH01_16464</name>
</gene>
<evidence type="ECO:0000313" key="2">
    <source>
        <dbReference type="Proteomes" id="UP001281614"/>
    </source>
</evidence>
<reference evidence="1" key="1">
    <citation type="submission" date="2023-02" db="EMBL/GenBank/DDBJ databases">
        <title>Colletotrichum kahawae CIFC_Que2 genome sequencing and assembly.</title>
        <authorList>
            <person name="Baroncelli R."/>
        </authorList>
    </citation>
    <scope>NUCLEOTIDE SEQUENCE</scope>
    <source>
        <strain evidence="1">CIFC_Que2</strain>
    </source>
</reference>
<keyword evidence="1" id="KW-0560">Oxidoreductase</keyword>
<protein>
    <submittedName>
        <fullName evidence="1">Phytanoyl- dioxygenase</fullName>
    </submittedName>
</protein>
<organism evidence="1 2">
    <name type="scientific">Colletotrichum kahawae</name>
    <name type="common">Coffee berry disease fungus</name>
    <dbReference type="NCBI Taxonomy" id="34407"/>
    <lineage>
        <taxon>Eukaryota</taxon>
        <taxon>Fungi</taxon>
        <taxon>Dikarya</taxon>
        <taxon>Ascomycota</taxon>
        <taxon>Pezizomycotina</taxon>
        <taxon>Sordariomycetes</taxon>
        <taxon>Hypocreomycetidae</taxon>
        <taxon>Glomerellales</taxon>
        <taxon>Glomerellaceae</taxon>
        <taxon>Colletotrichum</taxon>
        <taxon>Colletotrichum gloeosporioides species complex</taxon>
    </lineage>
</organism>
<name>A0AAD9YF58_COLKA</name>
<keyword evidence="1" id="KW-0223">Dioxygenase</keyword>
<evidence type="ECO:0000313" key="1">
    <source>
        <dbReference type="EMBL" id="KAK2760504.1"/>
    </source>
</evidence>
<comment type="caution">
    <text evidence="1">The sequence shown here is derived from an EMBL/GenBank/DDBJ whole genome shotgun (WGS) entry which is preliminary data.</text>
</comment>
<proteinExistence type="predicted"/>
<dbReference type="Proteomes" id="UP001281614">
    <property type="component" value="Unassembled WGS sequence"/>
</dbReference>
<dbReference type="Gene3D" id="2.60.120.620">
    <property type="entry name" value="q2cbj1_9rhob like domain"/>
    <property type="match status" value="2"/>
</dbReference>
<dbReference type="SUPFAM" id="SSF51197">
    <property type="entry name" value="Clavaminate synthase-like"/>
    <property type="match status" value="1"/>
</dbReference>
<dbReference type="EMBL" id="VYYT01000169">
    <property type="protein sequence ID" value="KAK2760504.1"/>
    <property type="molecule type" value="Genomic_DNA"/>
</dbReference>
<dbReference type="AlphaFoldDB" id="A0AAD9YF58"/>
<dbReference type="GO" id="GO:0051213">
    <property type="term" value="F:dioxygenase activity"/>
    <property type="evidence" value="ECO:0007669"/>
    <property type="project" value="UniProtKB-KW"/>
</dbReference>
<keyword evidence="2" id="KW-1185">Reference proteome</keyword>